<name>A0A4Y9R5A9_9MICO</name>
<sequence>MTAASASSTNTVSDIRLPGVLSGLAVRVGRTLETWGRRRAHRLNDRERMLRTMRHQRLAQAALDDRDALIRSSTFLPLG</sequence>
<dbReference type="RefSeq" id="WP_135119264.1">
    <property type="nucleotide sequence ID" value="NZ_SPQZ01000002.1"/>
</dbReference>
<dbReference type="EMBL" id="SPQZ01000002">
    <property type="protein sequence ID" value="TFV98726.1"/>
    <property type="molecule type" value="Genomic_DNA"/>
</dbReference>
<gene>
    <name evidence="1" type="ORF">E4M00_04190</name>
</gene>
<keyword evidence="2" id="KW-1185">Reference proteome</keyword>
<evidence type="ECO:0000313" key="1">
    <source>
        <dbReference type="EMBL" id="TFV98726.1"/>
    </source>
</evidence>
<accession>A0A4Y9R5A9</accession>
<dbReference type="AlphaFoldDB" id="A0A4Y9R5A9"/>
<comment type="caution">
    <text evidence="1">The sequence shown here is derived from an EMBL/GenBank/DDBJ whole genome shotgun (WGS) entry which is preliminary data.</text>
</comment>
<organism evidence="1 2">
    <name type="scientific">Orlajensenia leifsoniae</name>
    <dbReference type="NCBI Taxonomy" id="2561933"/>
    <lineage>
        <taxon>Bacteria</taxon>
        <taxon>Bacillati</taxon>
        <taxon>Actinomycetota</taxon>
        <taxon>Actinomycetes</taxon>
        <taxon>Micrococcales</taxon>
        <taxon>Microbacteriaceae</taxon>
        <taxon>Orlajensenia</taxon>
    </lineage>
</organism>
<protein>
    <submittedName>
        <fullName evidence="1">Uncharacterized protein</fullName>
    </submittedName>
</protein>
<dbReference type="Proteomes" id="UP000298127">
    <property type="component" value="Unassembled WGS sequence"/>
</dbReference>
<proteinExistence type="predicted"/>
<reference evidence="1 2" key="1">
    <citation type="journal article" date="2018" name="J. Microbiol.">
        <title>Leifsonia flava sp. nov., a novel actinobacterium isolated from the rhizosphere of Aquilegia viridiflora.</title>
        <authorList>
            <person name="Cai Y."/>
            <person name="Tao W.Z."/>
            <person name="Ma Y.J."/>
            <person name="Cheng J."/>
            <person name="Zhang M.Y."/>
            <person name="Zhang Y.X."/>
        </authorList>
    </citation>
    <scope>NUCLEOTIDE SEQUENCE [LARGE SCALE GENOMIC DNA]</scope>
    <source>
        <strain evidence="1 2">SYP-B2174</strain>
    </source>
</reference>
<evidence type="ECO:0000313" key="2">
    <source>
        <dbReference type="Proteomes" id="UP000298127"/>
    </source>
</evidence>